<comment type="similarity">
    <text evidence="1">Belongs to the TelA family.</text>
</comment>
<dbReference type="RefSeq" id="WP_344066569.1">
    <property type="nucleotide sequence ID" value="NZ_BAAAPU010000011.1"/>
</dbReference>
<dbReference type="Pfam" id="PF05816">
    <property type="entry name" value="TelA"/>
    <property type="match status" value="1"/>
</dbReference>
<keyword evidence="3" id="KW-1185">Reference proteome</keyword>
<evidence type="ECO:0000256" key="1">
    <source>
        <dbReference type="ARBA" id="ARBA00005541"/>
    </source>
</evidence>
<gene>
    <name evidence="2" type="ORF">GCM10009817_38320</name>
</gene>
<accession>A0ABN2STU8</accession>
<dbReference type="EMBL" id="BAAAPU010000011">
    <property type="protein sequence ID" value="GAA1992499.1"/>
    <property type="molecule type" value="Genomic_DNA"/>
</dbReference>
<organism evidence="2 3">
    <name type="scientific">Terrabacter lapilli</name>
    <dbReference type="NCBI Taxonomy" id="436231"/>
    <lineage>
        <taxon>Bacteria</taxon>
        <taxon>Bacillati</taxon>
        <taxon>Actinomycetota</taxon>
        <taxon>Actinomycetes</taxon>
        <taxon>Micrococcales</taxon>
        <taxon>Intrasporangiaceae</taxon>
        <taxon>Terrabacter</taxon>
    </lineage>
</organism>
<reference evidence="2 3" key="1">
    <citation type="journal article" date="2019" name="Int. J. Syst. Evol. Microbiol.">
        <title>The Global Catalogue of Microorganisms (GCM) 10K type strain sequencing project: providing services to taxonomists for standard genome sequencing and annotation.</title>
        <authorList>
            <consortium name="The Broad Institute Genomics Platform"/>
            <consortium name="The Broad Institute Genome Sequencing Center for Infectious Disease"/>
            <person name="Wu L."/>
            <person name="Ma J."/>
        </authorList>
    </citation>
    <scope>NUCLEOTIDE SEQUENCE [LARGE SCALE GENOMIC DNA]</scope>
    <source>
        <strain evidence="2 3">JCM 15628</strain>
    </source>
</reference>
<name>A0ABN2STU8_9MICO</name>
<evidence type="ECO:0000313" key="3">
    <source>
        <dbReference type="Proteomes" id="UP001500013"/>
    </source>
</evidence>
<protein>
    <submittedName>
        <fullName evidence="2">Toxic anion resistance protein</fullName>
    </submittedName>
</protein>
<dbReference type="Proteomes" id="UP001500013">
    <property type="component" value="Unassembled WGS sequence"/>
</dbReference>
<sequence length="423" mass="45982">MTDQPAAQQAAANAAAPAQVAPLEPPAEAFVLTAPAPTAPVAETAAPRMAPAVPEAALPGLDAKVDTYLDSLTKVAARSPEWEVKAADVRSMGTDEIRFAAESSNRMLQMPVKALNEGSLSGNSKVGQTLLDLRRTVEDLDPGQAQGPKKFLGMIPFGDRVTDYFRKYQSAQSHLNGILHSLQSGQDELVKDNVALNLEKKNLWQSMGRLNQYVYVAERLDARLAAQVATYEVSDPERAKALREDVLFYVRQKHQDLLTQLAVSIQNYLAIDIIIKNNIELIKGVDRATTTTVSALRTAVIVAQALNNQQLVLDQITALNTTTSGIIERTSEALKQNSARIQEQSASATLSIESLQKAFANIYETMDAIDQFKVRALDNMAATIGTLETEVAKSRTYLDRVAKQDERRADNVAPGLLDLGSGR</sequence>
<dbReference type="InterPro" id="IPR008863">
    <property type="entry name" value="Toxic_anion-R_TelA"/>
</dbReference>
<dbReference type="PANTHER" id="PTHR38432:SF1">
    <property type="entry name" value="TELA-LIKE PROTEIN SAOUHSC_01408"/>
    <property type="match status" value="1"/>
</dbReference>
<comment type="caution">
    <text evidence="2">The sequence shown here is derived from an EMBL/GenBank/DDBJ whole genome shotgun (WGS) entry which is preliminary data.</text>
</comment>
<proteinExistence type="inferred from homology"/>
<evidence type="ECO:0000313" key="2">
    <source>
        <dbReference type="EMBL" id="GAA1992499.1"/>
    </source>
</evidence>
<dbReference type="PANTHER" id="PTHR38432">
    <property type="entry name" value="TELA-LIKE PROTEIN SAOUHSC_01408"/>
    <property type="match status" value="1"/>
</dbReference>